<dbReference type="EMBL" id="DXBY01000312">
    <property type="protein sequence ID" value="HIZ37695.1"/>
    <property type="molecule type" value="Genomic_DNA"/>
</dbReference>
<evidence type="ECO:0000256" key="2">
    <source>
        <dbReference type="ARBA" id="ARBA00022448"/>
    </source>
</evidence>
<dbReference type="AlphaFoldDB" id="A0A9D2EHY3"/>
<gene>
    <name evidence="10" type="ORF">H9815_18110</name>
</gene>
<evidence type="ECO:0000256" key="5">
    <source>
        <dbReference type="ARBA" id="ARBA00022989"/>
    </source>
</evidence>
<organism evidence="10 11">
    <name type="scientific">Candidatus Ruania gallistercoris</name>
    <dbReference type="NCBI Taxonomy" id="2838746"/>
    <lineage>
        <taxon>Bacteria</taxon>
        <taxon>Bacillati</taxon>
        <taxon>Actinomycetota</taxon>
        <taxon>Actinomycetes</taxon>
        <taxon>Micrococcales</taxon>
        <taxon>Ruaniaceae</taxon>
        <taxon>Ruania</taxon>
    </lineage>
</organism>
<dbReference type="SUPFAM" id="SSF161098">
    <property type="entry name" value="MetI-like"/>
    <property type="match status" value="1"/>
</dbReference>
<reference evidence="10" key="2">
    <citation type="submission" date="2021-04" db="EMBL/GenBank/DDBJ databases">
        <authorList>
            <person name="Gilroy R."/>
        </authorList>
    </citation>
    <scope>NUCLEOTIDE SEQUENCE</scope>
    <source>
        <strain evidence="10">ChiGjej4B4-7305</strain>
    </source>
</reference>
<evidence type="ECO:0000313" key="11">
    <source>
        <dbReference type="Proteomes" id="UP000824037"/>
    </source>
</evidence>
<keyword evidence="5 7" id="KW-1133">Transmembrane helix</keyword>
<comment type="caution">
    <text evidence="10">The sequence shown here is derived from an EMBL/GenBank/DDBJ whole genome shotgun (WGS) entry which is preliminary data.</text>
</comment>
<feature type="compositionally biased region" description="Basic residues" evidence="8">
    <location>
        <begin position="23"/>
        <end position="33"/>
    </location>
</feature>
<dbReference type="GO" id="GO:0005886">
    <property type="term" value="C:plasma membrane"/>
    <property type="evidence" value="ECO:0007669"/>
    <property type="project" value="UniProtKB-SubCell"/>
</dbReference>
<dbReference type="GO" id="GO:0055085">
    <property type="term" value="P:transmembrane transport"/>
    <property type="evidence" value="ECO:0007669"/>
    <property type="project" value="InterPro"/>
</dbReference>
<evidence type="ECO:0000256" key="6">
    <source>
        <dbReference type="ARBA" id="ARBA00023136"/>
    </source>
</evidence>
<feature type="transmembrane region" description="Helical" evidence="7">
    <location>
        <begin position="141"/>
        <end position="161"/>
    </location>
</feature>
<feature type="transmembrane region" description="Helical" evidence="7">
    <location>
        <begin position="238"/>
        <end position="256"/>
    </location>
</feature>
<dbReference type="Gene3D" id="1.10.3720.10">
    <property type="entry name" value="MetI-like"/>
    <property type="match status" value="1"/>
</dbReference>
<dbReference type="Pfam" id="PF00528">
    <property type="entry name" value="BPD_transp_1"/>
    <property type="match status" value="1"/>
</dbReference>
<evidence type="ECO:0000256" key="7">
    <source>
        <dbReference type="RuleBase" id="RU363032"/>
    </source>
</evidence>
<feature type="transmembrane region" description="Helical" evidence="7">
    <location>
        <begin position="44"/>
        <end position="67"/>
    </location>
</feature>
<dbReference type="PANTHER" id="PTHR30193">
    <property type="entry name" value="ABC TRANSPORTER PERMEASE PROTEIN"/>
    <property type="match status" value="1"/>
</dbReference>
<evidence type="ECO:0000259" key="9">
    <source>
        <dbReference type="PROSITE" id="PS50928"/>
    </source>
</evidence>
<accession>A0A9D2EHY3</accession>
<keyword evidence="4 7" id="KW-0812">Transmembrane</keyword>
<comment type="subcellular location">
    <subcellularLocation>
        <location evidence="1 7">Cell membrane</location>
        <topology evidence="1 7">Multi-pass membrane protein</topology>
    </subcellularLocation>
</comment>
<keyword evidence="2 7" id="KW-0813">Transport</keyword>
<evidence type="ECO:0000256" key="8">
    <source>
        <dbReference type="SAM" id="MobiDB-lite"/>
    </source>
</evidence>
<evidence type="ECO:0000256" key="3">
    <source>
        <dbReference type="ARBA" id="ARBA00022475"/>
    </source>
</evidence>
<dbReference type="Proteomes" id="UP000824037">
    <property type="component" value="Unassembled WGS sequence"/>
</dbReference>
<dbReference type="InterPro" id="IPR051393">
    <property type="entry name" value="ABC_transporter_permease"/>
</dbReference>
<feature type="region of interest" description="Disordered" evidence="8">
    <location>
        <begin position="1"/>
        <end position="38"/>
    </location>
</feature>
<dbReference type="InterPro" id="IPR000515">
    <property type="entry name" value="MetI-like"/>
</dbReference>
<dbReference type="InterPro" id="IPR035906">
    <property type="entry name" value="MetI-like_sf"/>
</dbReference>
<proteinExistence type="inferred from homology"/>
<dbReference type="PANTHER" id="PTHR30193:SF37">
    <property type="entry name" value="INNER MEMBRANE ABC TRANSPORTER PERMEASE PROTEIN YCJO"/>
    <property type="match status" value="1"/>
</dbReference>
<dbReference type="CDD" id="cd06261">
    <property type="entry name" value="TM_PBP2"/>
    <property type="match status" value="1"/>
</dbReference>
<keyword evidence="6 7" id="KW-0472">Membrane</keyword>
<feature type="transmembrane region" description="Helical" evidence="7">
    <location>
        <begin position="167"/>
        <end position="184"/>
    </location>
</feature>
<evidence type="ECO:0000313" key="10">
    <source>
        <dbReference type="EMBL" id="HIZ37695.1"/>
    </source>
</evidence>
<feature type="domain" description="ABC transmembrane type-1" evidence="9">
    <location>
        <begin position="104"/>
        <end position="315"/>
    </location>
</feature>
<comment type="similarity">
    <text evidence="7">Belongs to the binding-protein-dependent transport system permease family.</text>
</comment>
<evidence type="ECO:0000256" key="1">
    <source>
        <dbReference type="ARBA" id="ARBA00004651"/>
    </source>
</evidence>
<feature type="transmembrane region" description="Helical" evidence="7">
    <location>
        <begin position="295"/>
        <end position="318"/>
    </location>
</feature>
<reference evidence="10" key="1">
    <citation type="journal article" date="2021" name="PeerJ">
        <title>Extensive microbial diversity within the chicken gut microbiome revealed by metagenomics and culture.</title>
        <authorList>
            <person name="Gilroy R."/>
            <person name="Ravi A."/>
            <person name="Getino M."/>
            <person name="Pursley I."/>
            <person name="Horton D.L."/>
            <person name="Alikhan N.F."/>
            <person name="Baker D."/>
            <person name="Gharbi K."/>
            <person name="Hall N."/>
            <person name="Watson M."/>
            <person name="Adriaenssens E.M."/>
            <person name="Foster-Nyarko E."/>
            <person name="Jarju S."/>
            <person name="Secka A."/>
            <person name="Antonio M."/>
            <person name="Oren A."/>
            <person name="Chaudhuri R.R."/>
            <person name="La Ragione R."/>
            <person name="Hildebrand F."/>
            <person name="Pallen M.J."/>
        </authorList>
    </citation>
    <scope>NUCLEOTIDE SEQUENCE</scope>
    <source>
        <strain evidence="10">ChiGjej4B4-7305</strain>
    </source>
</reference>
<dbReference type="PROSITE" id="PS50928">
    <property type="entry name" value="ABC_TM1"/>
    <property type="match status" value="1"/>
</dbReference>
<keyword evidence="3" id="KW-1003">Cell membrane</keyword>
<evidence type="ECO:0000256" key="4">
    <source>
        <dbReference type="ARBA" id="ARBA00022692"/>
    </source>
</evidence>
<sequence length="324" mass="36086">MPDQMGNVLPGTSATPAAETGTKRRKPHRRGATRRGGSPTGARWYTPYLFLLPGLLLFAIVFAWPVVLALQMSVSSYDIISPPTFVGLDNFQRLLVDPRFHHALTNSLVFLVLYTPLAVVVPLFLAMLVNLKLPGIQSFRVAYFLPVVTSMVAVAVAWRFLLNQAGVVNWLLSLVGLGPVDFLLDTRWALPTVVAIEGWKNMGFYMMIYLAALQGIPREHVESAKLDGANGWQRLRHIIVPALLPFFAVTLTLGMLEAMKNFETVYIMTRGGPQDATLTLGYYIWHLAFERSQMGYANTVGIFMWVLMIGFALLNLTVTRRKDG</sequence>
<name>A0A9D2EHY3_9MICO</name>
<feature type="transmembrane region" description="Helical" evidence="7">
    <location>
        <begin position="108"/>
        <end position="129"/>
    </location>
</feature>
<protein>
    <submittedName>
        <fullName evidence="10">Sugar ABC transporter permease</fullName>
    </submittedName>
</protein>